<feature type="transmembrane region" description="Helical" evidence="7">
    <location>
        <begin position="165"/>
        <end position="185"/>
    </location>
</feature>
<evidence type="ECO:0000256" key="2">
    <source>
        <dbReference type="ARBA" id="ARBA00012438"/>
    </source>
</evidence>
<feature type="transmembrane region" description="Helical" evidence="7">
    <location>
        <begin position="104"/>
        <end position="122"/>
    </location>
</feature>
<keyword evidence="7" id="KW-0472">Membrane</keyword>
<gene>
    <name evidence="10" type="ORF">COR50_07035</name>
</gene>
<dbReference type="GO" id="GO:0000155">
    <property type="term" value="F:phosphorelay sensor kinase activity"/>
    <property type="evidence" value="ECO:0007669"/>
    <property type="project" value="InterPro"/>
</dbReference>
<evidence type="ECO:0000256" key="3">
    <source>
        <dbReference type="ARBA" id="ARBA00022553"/>
    </source>
</evidence>
<dbReference type="SMART" id="SM00448">
    <property type="entry name" value="REC"/>
    <property type="match status" value="1"/>
</dbReference>
<dbReference type="AlphaFoldDB" id="A0A291QSM2"/>
<dbReference type="GO" id="GO:0009927">
    <property type="term" value="F:histidine phosphotransfer kinase activity"/>
    <property type="evidence" value="ECO:0007669"/>
    <property type="project" value="TreeGrafter"/>
</dbReference>
<dbReference type="Pfam" id="PF00512">
    <property type="entry name" value="HisKA"/>
    <property type="match status" value="1"/>
</dbReference>
<dbReference type="OrthoDB" id="636661at2"/>
<evidence type="ECO:0000313" key="10">
    <source>
        <dbReference type="EMBL" id="ATL46956.1"/>
    </source>
</evidence>
<dbReference type="InterPro" id="IPR004358">
    <property type="entry name" value="Sig_transdc_His_kin-like_C"/>
</dbReference>
<keyword evidence="4" id="KW-0808">Transferase</keyword>
<dbReference type="Gene3D" id="3.40.50.2300">
    <property type="match status" value="1"/>
</dbReference>
<dbReference type="EC" id="2.7.13.3" evidence="2"/>
<feature type="transmembrane region" description="Helical" evidence="7">
    <location>
        <begin position="134"/>
        <end position="153"/>
    </location>
</feature>
<dbReference type="InterPro" id="IPR001789">
    <property type="entry name" value="Sig_transdc_resp-reg_receiver"/>
</dbReference>
<dbReference type="SUPFAM" id="SSF52172">
    <property type="entry name" value="CheY-like"/>
    <property type="match status" value="1"/>
</dbReference>
<dbReference type="Pfam" id="PF02518">
    <property type="entry name" value="HATPase_c"/>
    <property type="match status" value="1"/>
</dbReference>
<keyword evidence="5" id="KW-0418">Kinase</keyword>
<dbReference type="InterPro" id="IPR011006">
    <property type="entry name" value="CheY-like_superfamily"/>
</dbReference>
<organism evidence="10 11">
    <name type="scientific">Chitinophaga caeni</name>
    <dbReference type="NCBI Taxonomy" id="2029983"/>
    <lineage>
        <taxon>Bacteria</taxon>
        <taxon>Pseudomonadati</taxon>
        <taxon>Bacteroidota</taxon>
        <taxon>Chitinophagia</taxon>
        <taxon>Chitinophagales</taxon>
        <taxon>Chitinophagaceae</taxon>
        <taxon>Chitinophaga</taxon>
    </lineage>
</organism>
<dbReference type="Gene3D" id="1.10.287.130">
    <property type="match status" value="1"/>
</dbReference>
<feature type="domain" description="Response regulatory" evidence="9">
    <location>
        <begin position="553"/>
        <end position="669"/>
    </location>
</feature>
<proteinExistence type="predicted"/>
<evidence type="ECO:0000256" key="1">
    <source>
        <dbReference type="ARBA" id="ARBA00000085"/>
    </source>
</evidence>
<dbReference type="Pfam" id="PF00072">
    <property type="entry name" value="Response_reg"/>
    <property type="match status" value="1"/>
</dbReference>
<evidence type="ECO:0000256" key="5">
    <source>
        <dbReference type="ARBA" id="ARBA00022777"/>
    </source>
</evidence>
<name>A0A291QSM2_9BACT</name>
<reference evidence="10 11" key="1">
    <citation type="submission" date="2017-10" db="EMBL/GenBank/DDBJ databases">
        <title>Paenichitinophaga pekingensis gen. nov., sp. nov., isolated from activated sludge.</title>
        <authorList>
            <person name="Jin D."/>
            <person name="Kong X."/>
            <person name="Deng Y."/>
            <person name="Bai Z."/>
        </authorList>
    </citation>
    <scope>NUCLEOTIDE SEQUENCE [LARGE SCALE GENOMIC DNA]</scope>
    <source>
        <strain evidence="10 11">13</strain>
    </source>
</reference>
<comment type="catalytic activity">
    <reaction evidence="1">
        <text>ATP + protein L-histidine = ADP + protein N-phospho-L-histidine.</text>
        <dbReference type="EC" id="2.7.13.3"/>
    </reaction>
</comment>
<evidence type="ECO:0000256" key="7">
    <source>
        <dbReference type="SAM" id="Phobius"/>
    </source>
</evidence>
<keyword evidence="3 6" id="KW-0597">Phosphoprotein</keyword>
<dbReference type="PANTHER" id="PTHR43047:SF72">
    <property type="entry name" value="OSMOSENSING HISTIDINE PROTEIN KINASE SLN1"/>
    <property type="match status" value="1"/>
</dbReference>
<dbReference type="PRINTS" id="PR00344">
    <property type="entry name" value="BCTRLSENSOR"/>
</dbReference>
<feature type="transmembrane region" description="Helical" evidence="7">
    <location>
        <begin position="26"/>
        <end position="46"/>
    </location>
</feature>
<dbReference type="GO" id="GO:0005886">
    <property type="term" value="C:plasma membrane"/>
    <property type="evidence" value="ECO:0007669"/>
    <property type="project" value="TreeGrafter"/>
</dbReference>
<dbReference type="FunFam" id="3.30.565.10:FF:000010">
    <property type="entry name" value="Sensor histidine kinase RcsC"/>
    <property type="match status" value="1"/>
</dbReference>
<dbReference type="KEGG" id="cbae:COR50_07035"/>
<dbReference type="InterPro" id="IPR003594">
    <property type="entry name" value="HATPase_dom"/>
</dbReference>
<feature type="modified residue" description="4-aspartylphosphate" evidence="6">
    <location>
        <position position="602"/>
    </location>
</feature>
<dbReference type="CDD" id="cd00082">
    <property type="entry name" value="HisKA"/>
    <property type="match status" value="1"/>
</dbReference>
<dbReference type="InterPro" id="IPR036890">
    <property type="entry name" value="HATPase_C_sf"/>
</dbReference>
<dbReference type="SUPFAM" id="SSF47384">
    <property type="entry name" value="Homodimeric domain of signal transducing histidine kinase"/>
    <property type="match status" value="1"/>
</dbReference>
<dbReference type="CDD" id="cd17546">
    <property type="entry name" value="REC_hyHK_CKI1_RcsC-like"/>
    <property type="match status" value="1"/>
</dbReference>
<dbReference type="RefSeq" id="WP_098193341.1">
    <property type="nucleotide sequence ID" value="NZ_CP023777.1"/>
</dbReference>
<evidence type="ECO:0000256" key="6">
    <source>
        <dbReference type="PROSITE-ProRule" id="PRU00169"/>
    </source>
</evidence>
<dbReference type="SMART" id="SM00388">
    <property type="entry name" value="HisKA"/>
    <property type="match status" value="1"/>
</dbReference>
<accession>A0A291QSM2</accession>
<keyword evidence="7" id="KW-0812">Transmembrane</keyword>
<dbReference type="PROSITE" id="PS50109">
    <property type="entry name" value="HIS_KIN"/>
    <property type="match status" value="1"/>
</dbReference>
<dbReference type="Gene3D" id="3.30.565.10">
    <property type="entry name" value="Histidine kinase-like ATPase, C-terminal domain"/>
    <property type="match status" value="1"/>
</dbReference>
<dbReference type="Proteomes" id="UP000220133">
    <property type="component" value="Chromosome"/>
</dbReference>
<dbReference type="PROSITE" id="PS50110">
    <property type="entry name" value="RESPONSE_REGULATORY"/>
    <property type="match status" value="1"/>
</dbReference>
<dbReference type="EMBL" id="CP023777">
    <property type="protein sequence ID" value="ATL46956.1"/>
    <property type="molecule type" value="Genomic_DNA"/>
</dbReference>
<dbReference type="InterPro" id="IPR036097">
    <property type="entry name" value="HisK_dim/P_sf"/>
</dbReference>
<feature type="transmembrane region" description="Helical" evidence="7">
    <location>
        <begin position="52"/>
        <end position="73"/>
    </location>
</feature>
<feature type="domain" description="Histidine kinase" evidence="8">
    <location>
        <begin position="304"/>
        <end position="527"/>
    </location>
</feature>
<evidence type="ECO:0000313" key="11">
    <source>
        <dbReference type="Proteomes" id="UP000220133"/>
    </source>
</evidence>
<dbReference type="SUPFAM" id="SSF55874">
    <property type="entry name" value="ATPase domain of HSP90 chaperone/DNA topoisomerase II/histidine kinase"/>
    <property type="match status" value="1"/>
</dbReference>
<evidence type="ECO:0000259" key="8">
    <source>
        <dbReference type="PROSITE" id="PS50109"/>
    </source>
</evidence>
<dbReference type="InterPro" id="IPR005467">
    <property type="entry name" value="His_kinase_dom"/>
</dbReference>
<keyword evidence="7" id="KW-1133">Transmembrane helix</keyword>
<sequence length="693" mass="77977">MISEKFYRVKRIGITPEVHESDVQHIMIVNSFSFIIAILCFFYGLGLSLISGVWIIQYSALIFVAGFFTPLLLNKLHYYTAAKVFLPVNICCLVLYYGQLFGEITEVHLLCFFLIGVPLLIFNKKEALSKFICMLLPILSLVLLEINNHYLVFEPYPFPADVANIFRWLIMAVILLLNCVIISFYQSNINTLINTLGIRNTALTRSRDEIELQKLQLKDAYHQLEEYNYNLEDQVAARTEEINIERAILQSTFADLKISYDKLSNTESNLMRQVFEIERTKSNLQVAKNQAEASNRAKTQFLHEISHEIRNPLNAIIGITDLILNHEAEEHISPYARNLIENISTSGKTLLGIVNGVLDMAKIESGKRIEVVEEKFDCHQWIESVLNVAMSLAESKGVKLEYSIGRMLPRYLSADKKLLTQVLNNLVGNAVKFTPRGKSVYITADLSSTLEWFIKIEDEGPGIPEDKLEAIFDPFEQADATVSREYGGTGLGLSISLELMTVMGGAIAVSSKLGEGSTFKISMPCVTTVDIEELFTASVPVEVVQEGMPRGKRILLMEDNKVNQMLIKRYCESMGLLIEMAGDGEEGILMALERKPDLILMDLHMPKLNGLETMLRLRAMPNMCKIPIIAISADAFKDQQAAALEQGFNDYLVKPVEYNMLYLLMLKYLSMAVPAKAGKDAQMVIDHEDSSDA</sequence>
<evidence type="ECO:0000256" key="4">
    <source>
        <dbReference type="ARBA" id="ARBA00022679"/>
    </source>
</evidence>
<dbReference type="PANTHER" id="PTHR43047">
    <property type="entry name" value="TWO-COMPONENT HISTIDINE PROTEIN KINASE"/>
    <property type="match status" value="1"/>
</dbReference>
<evidence type="ECO:0000259" key="9">
    <source>
        <dbReference type="PROSITE" id="PS50110"/>
    </source>
</evidence>
<protein>
    <recommendedName>
        <fullName evidence="2">histidine kinase</fullName>
        <ecNumber evidence="2">2.7.13.3</ecNumber>
    </recommendedName>
</protein>
<dbReference type="CDD" id="cd16922">
    <property type="entry name" value="HATPase_EvgS-ArcB-TorS-like"/>
    <property type="match status" value="1"/>
</dbReference>
<keyword evidence="11" id="KW-1185">Reference proteome</keyword>
<dbReference type="SMART" id="SM00387">
    <property type="entry name" value="HATPase_c"/>
    <property type="match status" value="1"/>
</dbReference>
<dbReference type="InterPro" id="IPR003661">
    <property type="entry name" value="HisK_dim/P_dom"/>
</dbReference>